<organism evidence="1 2">
    <name type="scientific">Parapedobacter defluvii</name>
    <dbReference type="NCBI Taxonomy" id="2045106"/>
    <lineage>
        <taxon>Bacteria</taxon>
        <taxon>Pseudomonadati</taxon>
        <taxon>Bacteroidota</taxon>
        <taxon>Sphingobacteriia</taxon>
        <taxon>Sphingobacteriales</taxon>
        <taxon>Sphingobacteriaceae</taxon>
        <taxon>Parapedobacter</taxon>
    </lineage>
</organism>
<comment type="caution">
    <text evidence="1">The sequence shown here is derived from an EMBL/GenBank/DDBJ whole genome shotgun (WGS) entry which is preliminary data.</text>
</comment>
<name>A0ABQ1MUR9_9SPHI</name>
<accession>A0ABQ1MUR9</accession>
<sequence length="204" mass="22233">MGLGGDIERVSLLVDYESGYGGYIYPVYNPYVFYKNGTVVKEPKIPIDELDLNTLTKDQAARWGTWQRAGDKVNITYSNGDTAEKDWPGNNAYPAAKGEMQEGSFSSISGGGDLAFGGDVGIISYSKMSFTSDGWYTTENTGGVNSSDLAAYHTSTTSGRYSFDGGYGITLTANNGQTKRFFFCWYGANRDGVFRLGGRTFTEN</sequence>
<dbReference type="Proteomes" id="UP000597338">
    <property type="component" value="Unassembled WGS sequence"/>
</dbReference>
<reference evidence="2" key="1">
    <citation type="journal article" date="2019" name="Int. J. Syst. Evol. Microbiol.">
        <title>The Global Catalogue of Microorganisms (GCM) 10K type strain sequencing project: providing services to taxonomists for standard genome sequencing and annotation.</title>
        <authorList>
            <consortium name="The Broad Institute Genomics Platform"/>
            <consortium name="The Broad Institute Genome Sequencing Center for Infectious Disease"/>
            <person name="Wu L."/>
            <person name="Ma J."/>
        </authorList>
    </citation>
    <scope>NUCLEOTIDE SEQUENCE [LARGE SCALE GENOMIC DNA]</scope>
    <source>
        <strain evidence="2">CGMCC 1.15342</strain>
    </source>
</reference>
<evidence type="ECO:0000313" key="2">
    <source>
        <dbReference type="Proteomes" id="UP000597338"/>
    </source>
</evidence>
<evidence type="ECO:0000313" key="1">
    <source>
        <dbReference type="EMBL" id="GGC47321.1"/>
    </source>
</evidence>
<keyword evidence="2" id="KW-1185">Reference proteome</keyword>
<gene>
    <name evidence="1" type="ORF">GCM10011386_44360</name>
</gene>
<dbReference type="EMBL" id="BMIK01000026">
    <property type="protein sequence ID" value="GGC47321.1"/>
    <property type="molecule type" value="Genomic_DNA"/>
</dbReference>
<protein>
    <submittedName>
        <fullName evidence="1">Uncharacterized protein</fullName>
    </submittedName>
</protein>
<proteinExistence type="predicted"/>